<dbReference type="Proteomes" id="UP000295217">
    <property type="component" value="Unassembled WGS sequence"/>
</dbReference>
<evidence type="ECO:0000256" key="2">
    <source>
        <dbReference type="ARBA" id="ARBA00023125"/>
    </source>
</evidence>
<dbReference type="InterPro" id="IPR016032">
    <property type="entry name" value="Sig_transdc_resp-reg_C-effctor"/>
</dbReference>
<dbReference type="EMBL" id="SMLB01000059">
    <property type="protein sequence ID" value="TDD64940.1"/>
    <property type="molecule type" value="Genomic_DNA"/>
</dbReference>
<keyword evidence="6" id="KW-1185">Reference proteome</keyword>
<dbReference type="Gene3D" id="1.10.10.10">
    <property type="entry name" value="Winged helix-like DNA-binding domain superfamily/Winged helix DNA-binding domain"/>
    <property type="match status" value="1"/>
</dbReference>
<evidence type="ECO:0000256" key="3">
    <source>
        <dbReference type="ARBA" id="ARBA00023163"/>
    </source>
</evidence>
<dbReference type="InterPro" id="IPR000792">
    <property type="entry name" value="Tscrpt_reg_LuxR_C"/>
</dbReference>
<proteinExistence type="predicted"/>
<reference evidence="5 6" key="1">
    <citation type="submission" date="2019-02" db="EMBL/GenBank/DDBJ databases">
        <title>Draft genome sequences of novel Actinobacteria.</title>
        <authorList>
            <person name="Sahin N."/>
            <person name="Ay H."/>
            <person name="Saygin H."/>
        </authorList>
    </citation>
    <scope>NUCLEOTIDE SEQUENCE [LARGE SCALE GENOMIC DNA]</scope>
    <source>
        <strain evidence="5 6">8K307</strain>
    </source>
</reference>
<evidence type="ECO:0000259" key="4">
    <source>
        <dbReference type="SMART" id="SM00421"/>
    </source>
</evidence>
<dbReference type="Gene3D" id="1.25.40.10">
    <property type="entry name" value="Tetratricopeptide repeat domain"/>
    <property type="match status" value="1"/>
</dbReference>
<sequence length="782" mass="84320">MLILAAARPLHDGEVAMSGLQVSHASASSRDSLRRLSTAPVLGGSPQVDVIESKLHAPPPRAGNVSRRTLIDRLSRSAAPVVAIHAAAGYGKTTLLSEWSRVENRPVAWVSLDGGDNDPVGLLSHVAVALDRIEPLPPTVFTALASRSGSVMSTVLPRLGSALAAMTTPVVLLLDDVHSLVEHACLDAIAELAQRLPSGSQLAVTSRTVPGLPLARWRANGVLAEIDVSDLALDATEARTLLRNAGVDLPDEAMAELTRRTEGWPAGLCLAALSLAAGGHTRPLGPAFAGSDRFVADYVQAEVLAQLPGDLVRFLTHTAILDRMCGSLCDAVLQRSGSSQLLGSAEDSQLFLLPLDHHREWYRYHHLFRDVLLTELTSRRPGVAPVLHSRAADWFERQGMHEEALHHAWAAGDEDRAALLLEQLALQLYRTSRLDTLRAWLDRFDEKVMERHPSLAVLAGWTAALTGDAIGAAWWADLAERSCATSPPHGGTTAVSTLHLLHALTCRRGVDQMRKDAQAAVRLEPEAGPWRPAALMLYGASTLLAGDAEQADAILADAVEAAERIDAFPMSSLALAERSLAAMSRGDWTAAETLTRRARITVERGGLETYLPSSITFAVVARTALHSGNVLLAQQEVIRAHRLRPMLTRAIPWLAAQTMIELAQVQLALSDRAGAWTLLADARDIVARVPDLGTLGDQLGELQRRLGQFQVRGVPGPTSLTAAELRLLSYLPTHLSFREIGERFHLSPNTIKSQAISIYRKLSVSARTDAVLRARDIGLLED</sequence>
<dbReference type="InterPro" id="IPR011990">
    <property type="entry name" value="TPR-like_helical_dom_sf"/>
</dbReference>
<dbReference type="Pfam" id="PF00196">
    <property type="entry name" value="GerE"/>
    <property type="match status" value="1"/>
</dbReference>
<feature type="domain" description="HTH luxR-type" evidence="4">
    <location>
        <begin position="717"/>
        <end position="774"/>
    </location>
</feature>
<dbReference type="Pfam" id="PF25873">
    <property type="entry name" value="WHD_MalT"/>
    <property type="match status" value="1"/>
</dbReference>
<dbReference type="InterPro" id="IPR059106">
    <property type="entry name" value="WHD_MalT"/>
</dbReference>
<dbReference type="InterPro" id="IPR036388">
    <property type="entry name" value="WH-like_DNA-bd_sf"/>
</dbReference>
<dbReference type="InterPro" id="IPR027417">
    <property type="entry name" value="P-loop_NTPase"/>
</dbReference>
<keyword evidence="2" id="KW-0238">DNA-binding</keyword>
<dbReference type="PANTHER" id="PTHR44688:SF16">
    <property type="entry name" value="DNA-BINDING TRANSCRIPTIONAL ACTIVATOR DEVR_DOSR"/>
    <property type="match status" value="1"/>
</dbReference>
<dbReference type="PANTHER" id="PTHR44688">
    <property type="entry name" value="DNA-BINDING TRANSCRIPTIONAL ACTIVATOR DEVR_DOSR"/>
    <property type="match status" value="1"/>
</dbReference>
<gene>
    <name evidence="5" type="ORF">E1262_26655</name>
</gene>
<dbReference type="GO" id="GO:0006355">
    <property type="term" value="P:regulation of DNA-templated transcription"/>
    <property type="evidence" value="ECO:0007669"/>
    <property type="project" value="InterPro"/>
</dbReference>
<accession>A0A4R5A1W3</accession>
<organism evidence="5 6">
    <name type="scientific">Jiangella aurantiaca</name>
    <dbReference type="NCBI Taxonomy" id="2530373"/>
    <lineage>
        <taxon>Bacteria</taxon>
        <taxon>Bacillati</taxon>
        <taxon>Actinomycetota</taxon>
        <taxon>Actinomycetes</taxon>
        <taxon>Jiangellales</taxon>
        <taxon>Jiangellaceae</taxon>
        <taxon>Jiangella</taxon>
    </lineage>
</organism>
<keyword evidence="3" id="KW-0804">Transcription</keyword>
<comment type="caution">
    <text evidence="5">The sequence shown here is derived from an EMBL/GenBank/DDBJ whole genome shotgun (WGS) entry which is preliminary data.</text>
</comment>
<keyword evidence="1" id="KW-0805">Transcription regulation</keyword>
<dbReference type="Gene3D" id="3.40.50.300">
    <property type="entry name" value="P-loop containing nucleotide triphosphate hydrolases"/>
    <property type="match status" value="1"/>
</dbReference>
<dbReference type="OrthoDB" id="134985at2"/>
<dbReference type="SMART" id="SM00421">
    <property type="entry name" value="HTH_LUXR"/>
    <property type="match status" value="1"/>
</dbReference>
<evidence type="ECO:0000313" key="6">
    <source>
        <dbReference type="Proteomes" id="UP000295217"/>
    </source>
</evidence>
<dbReference type="AlphaFoldDB" id="A0A4R5A1W3"/>
<dbReference type="SUPFAM" id="SSF46894">
    <property type="entry name" value="C-terminal effector domain of the bipartite response regulators"/>
    <property type="match status" value="1"/>
</dbReference>
<evidence type="ECO:0000313" key="5">
    <source>
        <dbReference type="EMBL" id="TDD64940.1"/>
    </source>
</evidence>
<evidence type="ECO:0000256" key="1">
    <source>
        <dbReference type="ARBA" id="ARBA00023015"/>
    </source>
</evidence>
<dbReference type="GO" id="GO:0003677">
    <property type="term" value="F:DNA binding"/>
    <property type="evidence" value="ECO:0007669"/>
    <property type="project" value="UniProtKB-KW"/>
</dbReference>
<dbReference type="SUPFAM" id="SSF52540">
    <property type="entry name" value="P-loop containing nucleoside triphosphate hydrolases"/>
    <property type="match status" value="1"/>
</dbReference>
<protein>
    <submittedName>
        <fullName evidence="5">LuxR family transcriptional regulator</fullName>
    </submittedName>
</protein>
<name>A0A4R5A1W3_9ACTN</name>